<evidence type="ECO:0000256" key="5">
    <source>
        <dbReference type="ARBA" id="ARBA00022786"/>
    </source>
</evidence>
<evidence type="ECO:0000256" key="8">
    <source>
        <dbReference type="ARBA" id="ARBA00023049"/>
    </source>
</evidence>
<dbReference type="GO" id="GO:0140492">
    <property type="term" value="F:metal-dependent deubiquitinase activity"/>
    <property type="evidence" value="ECO:0007669"/>
    <property type="project" value="InterPro"/>
</dbReference>
<dbReference type="Pfam" id="PF01398">
    <property type="entry name" value="JAB"/>
    <property type="match status" value="1"/>
</dbReference>
<dbReference type="EMBL" id="SRLO01025793">
    <property type="protein sequence ID" value="TNN21802.1"/>
    <property type="molecule type" value="Genomic_DNA"/>
</dbReference>
<dbReference type="SUPFAM" id="SSF102712">
    <property type="entry name" value="JAB1/MPN domain"/>
    <property type="match status" value="1"/>
</dbReference>
<keyword evidence="7" id="KW-0862">Zinc</keyword>
<feature type="domain" description="MPN" evidence="10">
    <location>
        <begin position="25"/>
        <end position="141"/>
    </location>
</feature>
<comment type="caution">
    <text evidence="11">The sequence shown here is derived from an EMBL/GenBank/DDBJ whole genome shotgun (WGS) entry which is preliminary data.</text>
</comment>
<dbReference type="PANTHER" id="PTHR12947">
    <property type="entry name" value="AMSH-LIKE PROTEASE"/>
    <property type="match status" value="1"/>
</dbReference>
<dbReference type="GO" id="GO:0016020">
    <property type="term" value="C:membrane"/>
    <property type="evidence" value="ECO:0007669"/>
    <property type="project" value="TreeGrafter"/>
</dbReference>
<dbReference type="GO" id="GO:0006508">
    <property type="term" value="P:proteolysis"/>
    <property type="evidence" value="ECO:0007669"/>
    <property type="project" value="UniProtKB-KW"/>
</dbReference>
<dbReference type="InterPro" id="IPR037518">
    <property type="entry name" value="MPN"/>
</dbReference>
<name>A0A4Z2E088_9TELE</name>
<evidence type="ECO:0000313" key="12">
    <source>
        <dbReference type="Proteomes" id="UP000314294"/>
    </source>
</evidence>
<evidence type="ECO:0000256" key="4">
    <source>
        <dbReference type="ARBA" id="ARBA00022723"/>
    </source>
</evidence>
<evidence type="ECO:0000256" key="1">
    <source>
        <dbReference type="ARBA" id="ARBA00001947"/>
    </source>
</evidence>
<evidence type="ECO:0000256" key="7">
    <source>
        <dbReference type="ARBA" id="ARBA00022833"/>
    </source>
</evidence>
<organism evidence="11 12">
    <name type="scientific">Liparis tanakae</name>
    <name type="common">Tanaka's snailfish</name>
    <dbReference type="NCBI Taxonomy" id="230148"/>
    <lineage>
        <taxon>Eukaryota</taxon>
        <taxon>Metazoa</taxon>
        <taxon>Chordata</taxon>
        <taxon>Craniata</taxon>
        <taxon>Vertebrata</taxon>
        <taxon>Euteleostomi</taxon>
        <taxon>Actinopterygii</taxon>
        <taxon>Neopterygii</taxon>
        <taxon>Teleostei</taxon>
        <taxon>Neoteleostei</taxon>
        <taxon>Acanthomorphata</taxon>
        <taxon>Eupercaria</taxon>
        <taxon>Perciformes</taxon>
        <taxon>Cottioidei</taxon>
        <taxon>Cottales</taxon>
        <taxon>Liparidae</taxon>
        <taxon>Liparis</taxon>
    </lineage>
</organism>
<keyword evidence="8" id="KW-0482">Metalloprotease</keyword>
<keyword evidence="6" id="KW-0378">Hydrolase</keyword>
<feature type="chain" id="PRO_5021375187" evidence="9">
    <location>
        <begin position="22"/>
        <end position="141"/>
    </location>
</feature>
<dbReference type="Proteomes" id="UP000314294">
    <property type="component" value="Unassembled WGS sequence"/>
</dbReference>
<feature type="signal peptide" evidence="9">
    <location>
        <begin position="1"/>
        <end position="21"/>
    </location>
</feature>
<evidence type="ECO:0000259" key="10">
    <source>
        <dbReference type="PROSITE" id="PS50249"/>
    </source>
</evidence>
<dbReference type="InterPro" id="IPR044098">
    <property type="entry name" value="STAMBP/STALP-like_MPN"/>
</dbReference>
<comment type="similarity">
    <text evidence="2">Belongs to the peptidase M67C family.</text>
</comment>
<dbReference type="GO" id="GO:0046872">
    <property type="term" value="F:metal ion binding"/>
    <property type="evidence" value="ECO:0007669"/>
    <property type="project" value="UniProtKB-KW"/>
</dbReference>
<dbReference type="GO" id="GO:0005768">
    <property type="term" value="C:endosome"/>
    <property type="evidence" value="ECO:0007669"/>
    <property type="project" value="TreeGrafter"/>
</dbReference>
<evidence type="ECO:0000256" key="9">
    <source>
        <dbReference type="SAM" id="SignalP"/>
    </source>
</evidence>
<sequence length="141" mass="15538">MQVASWLKVCLFCVAGQRAGGLRRVVLPRDLTHRFLLLAESNTARGVETCGVLCGRLTRGQLVLTHVVVPQQSGGPDFCAMEDVEQLFSFQVQQSLLTLGWIHTHPTQTAFLSSVDLHTHCSYQLMLPEAVAIVCAPKHNE</sequence>
<dbReference type="PROSITE" id="PS50249">
    <property type="entry name" value="MPN"/>
    <property type="match status" value="1"/>
</dbReference>
<keyword evidence="3 11" id="KW-0645">Protease</keyword>
<evidence type="ECO:0000313" key="11">
    <source>
        <dbReference type="EMBL" id="TNN21802.1"/>
    </source>
</evidence>
<evidence type="ECO:0000256" key="6">
    <source>
        <dbReference type="ARBA" id="ARBA00022801"/>
    </source>
</evidence>
<dbReference type="InterPro" id="IPR000555">
    <property type="entry name" value="JAMM/MPN+_dom"/>
</dbReference>
<reference evidence="11 12" key="1">
    <citation type="submission" date="2019-03" db="EMBL/GenBank/DDBJ databases">
        <title>First draft genome of Liparis tanakae, snailfish: a comprehensive survey of snailfish specific genes.</title>
        <authorList>
            <person name="Kim W."/>
            <person name="Song I."/>
            <person name="Jeong J.-H."/>
            <person name="Kim D."/>
            <person name="Kim S."/>
            <person name="Ryu S."/>
            <person name="Song J.Y."/>
            <person name="Lee S.K."/>
        </authorList>
    </citation>
    <scope>NUCLEOTIDE SEQUENCE [LARGE SCALE GENOMIC DNA]</scope>
    <source>
        <tissue evidence="11">Muscle</tissue>
    </source>
</reference>
<protein>
    <submittedName>
        <fullName evidence="11">AMSH-like protease</fullName>
    </submittedName>
</protein>
<dbReference type="Gene3D" id="3.40.140.10">
    <property type="entry name" value="Cytidine Deaminase, domain 2"/>
    <property type="match status" value="1"/>
</dbReference>
<comment type="cofactor">
    <cofactor evidence="1">
        <name>Zn(2+)</name>
        <dbReference type="ChEBI" id="CHEBI:29105"/>
    </cofactor>
</comment>
<dbReference type="CDD" id="cd08066">
    <property type="entry name" value="MPN_AMSH_like"/>
    <property type="match status" value="1"/>
</dbReference>
<proteinExistence type="inferred from homology"/>
<keyword evidence="4" id="KW-0479">Metal-binding</keyword>
<keyword evidence="12" id="KW-1185">Reference proteome</keyword>
<evidence type="ECO:0000256" key="2">
    <source>
        <dbReference type="ARBA" id="ARBA00010981"/>
    </source>
</evidence>
<evidence type="ECO:0000256" key="3">
    <source>
        <dbReference type="ARBA" id="ARBA00022670"/>
    </source>
</evidence>
<dbReference type="GO" id="GO:0061578">
    <property type="term" value="F:K63-linked deubiquitinase activity"/>
    <property type="evidence" value="ECO:0007669"/>
    <property type="project" value="InterPro"/>
</dbReference>
<keyword evidence="5" id="KW-0833">Ubl conjugation pathway</keyword>
<dbReference type="GO" id="GO:0070536">
    <property type="term" value="P:protein K63-linked deubiquitination"/>
    <property type="evidence" value="ECO:0007669"/>
    <property type="project" value="InterPro"/>
</dbReference>
<dbReference type="OrthoDB" id="3640at2759"/>
<gene>
    <name evidence="11" type="primary">STAMBPL1_0</name>
    <name evidence="11" type="ORF">EYF80_068086</name>
</gene>
<accession>A0A4Z2E088</accession>
<dbReference type="AlphaFoldDB" id="A0A4Z2E088"/>
<dbReference type="PANTHER" id="PTHR12947:SF7">
    <property type="entry name" value="AMSH-LIKE PROTEASE"/>
    <property type="match status" value="1"/>
</dbReference>
<keyword evidence="9" id="KW-0732">Signal</keyword>